<dbReference type="PROSITE" id="PS51186">
    <property type="entry name" value="GNAT"/>
    <property type="match status" value="1"/>
</dbReference>
<dbReference type="Proteomes" id="UP000782312">
    <property type="component" value="Unassembled WGS sequence"/>
</dbReference>
<keyword evidence="1" id="KW-0808">Transferase</keyword>
<dbReference type="SUPFAM" id="SSF55729">
    <property type="entry name" value="Acyl-CoA N-acyltransferases (Nat)"/>
    <property type="match status" value="1"/>
</dbReference>
<dbReference type="Pfam" id="PF00583">
    <property type="entry name" value="Acetyltransf_1"/>
    <property type="match status" value="1"/>
</dbReference>
<dbReference type="CDD" id="cd04301">
    <property type="entry name" value="NAT_SF"/>
    <property type="match status" value="1"/>
</dbReference>
<proteinExistence type="predicted"/>
<evidence type="ECO:0000256" key="2">
    <source>
        <dbReference type="ARBA" id="ARBA00023315"/>
    </source>
</evidence>
<evidence type="ECO:0000313" key="5">
    <source>
        <dbReference type="Proteomes" id="UP000782312"/>
    </source>
</evidence>
<keyword evidence="2" id="KW-0012">Acyltransferase</keyword>
<evidence type="ECO:0000259" key="3">
    <source>
        <dbReference type="PROSITE" id="PS51186"/>
    </source>
</evidence>
<reference evidence="4" key="1">
    <citation type="submission" date="2020-07" db="EMBL/GenBank/DDBJ databases">
        <title>Huge and variable diversity of episymbiotic CPR bacteria and DPANN archaea in groundwater ecosystems.</title>
        <authorList>
            <person name="He C.Y."/>
            <person name="Keren R."/>
            <person name="Whittaker M."/>
            <person name="Farag I.F."/>
            <person name="Doudna J."/>
            <person name="Cate J.H.D."/>
            <person name="Banfield J.F."/>
        </authorList>
    </citation>
    <scope>NUCLEOTIDE SEQUENCE</scope>
    <source>
        <strain evidence="4">NC_groundwater_763_Ag_S-0.2um_68_21</strain>
    </source>
</reference>
<dbReference type="PANTHER" id="PTHR43877">
    <property type="entry name" value="AMINOALKYLPHOSPHONATE N-ACETYLTRANSFERASE-RELATED-RELATED"/>
    <property type="match status" value="1"/>
</dbReference>
<dbReference type="GO" id="GO:0016747">
    <property type="term" value="F:acyltransferase activity, transferring groups other than amino-acyl groups"/>
    <property type="evidence" value="ECO:0007669"/>
    <property type="project" value="InterPro"/>
</dbReference>
<comment type="caution">
    <text evidence="4">The sequence shown here is derived from an EMBL/GenBank/DDBJ whole genome shotgun (WGS) entry which is preliminary data.</text>
</comment>
<dbReference type="InterPro" id="IPR050832">
    <property type="entry name" value="Bact_Acetyltransf"/>
</dbReference>
<dbReference type="EMBL" id="JACPUR010000019">
    <property type="protein sequence ID" value="MBI3127765.1"/>
    <property type="molecule type" value="Genomic_DNA"/>
</dbReference>
<sequence length="135" mass="14909">MIRQGNHNDIQAIRRLMEGEPGFWREDWSDDTLARGIEAARGLAFVWEEEENILGFACGHDLGFRGYLSELIVGRSARGRGIGRALVERIQEGLASRGCPTLIADVWRDAASFYGKLGWGPPDAVLLRKRLGGAA</sequence>
<feature type="domain" description="N-acetyltransferase" evidence="3">
    <location>
        <begin position="1"/>
        <end position="135"/>
    </location>
</feature>
<name>A0A932MML0_UNCTE</name>
<dbReference type="Gene3D" id="3.40.630.30">
    <property type="match status" value="1"/>
</dbReference>
<evidence type="ECO:0000313" key="4">
    <source>
        <dbReference type="EMBL" id="MBI3127765.1"/>
    </source>
</evidence>
<accession>A0A932MML0</accession>
<organism evidence="4 5">
    <name type="scientific">Tectimicrobiota bacterium</name>
    <dbReference type="NCBI Taxonomy" id="2528274"/>
    <lineage>
        <taxon>Bacteria</taxon>
        <taxon>Pseudomonadati</taxon>
        <taxon>Nitrospinota/Tectimicrobiota group</taxon>
        <taxon>Candidatus Tectimicrobiota</taxon>
    </lineage>
</organism>
<protein>
    <submittedName>
        <fullName evidence="4">GNAT family N-acetyltransferase</fullName>
    </submittedName>
</protein>
<dbReference type="InterPro" id="IPR000182">
    <property type="entry name" value="GNAT_dom"/>
</dbReference>
<dbReference type="InterPro" id="IPR016181">
    <property type="entry name" value="Acyl_CoA_acyltransferase"/>
</dbReference>
<dbReference type="AlphaFoldDB" id="A0A932MML0"/>
<evidence type="ECO:0000256" key="1">
    <source>
        <dbReference type="ARBA" id="ARBA00022679"/>
    </source>
</evidence>
<gene>
    <name evidence="4" type="ORF">HYZ11_09195</name>
</gene>